<dbReference type="CDD" id="cd16922">
    <property type="entry name" value="HATPase_EvgS-ArcB-TorS-like"/>
    <property type="match status" value="1"/>
</dbReference>
<dbReference type="Pfam" id="PF00072">
    <property type="entry name" value="Response_reg"/>
    <property type="match status" value="1"/>
</dbReference>
<dbReference type="GO" id="GO:0005886">
    <property type="term" value="C:plasma membrane"/>
    <property type="evidence" value="ECO:0007669"/>
    <property type="project" value="TreeGrafter"/>
</dbReference>
<gene>
    <name evidence="11" type="ORF">SAMN04487911_105149</name>
</gene>
<feature type="domain" description="PAC" evidence="10">
    <location>
        <begin position="144"/>
        <end position="196"/>
    </location>
</feature>
<evidence type="ECO:0000259" key="9">
    <source>
        <dbReference type="PROSITE" id="PS50112"/>
    </source>
</evidence>
<dbReference type="SMART" id="SM00387">
    <property type="entry name" value="HATPase_c"/>
    <property type="match status" value="1"/>
</dbReference>
<dbReference type="PANTHER" id="PTHR43047:SF72">
    <property type="entry name" value="OSMOSENSING HISTIDINE PROTEIN KINASE SLN1"/>
    <property type="match status" value="1"/>
</dbReference>
<comment type="catalytic activity">
    <reaction evidence="1">
        <text>ATP + protein L-histidine = ADP + protein N-phospho-L-histidine.</text>
        <dbReference type="EC" id="2.7.13.3"/>
    </reaction>
</comment>
<dbReference type="SUPFAM" id="SSF47384">
    <property type="entry name" value="Homodimeric domain of signal transducing histidine kinase"/>
    <property type="match status" value="1"/>
</dbReference>
<evidence type="ECO:0000313" key="11">
    <source>
        <dbReference type="EMBL" id="SHI77212.1"/>
    </source>
</evidence>
<dbReference type="STRING" id="558155.SAMN04487911_105149"/>
<dbReference type="Pfam" id="PF00512">
    <property type="entry name" value="HisKA"/>
    <property type="match status" value="1"/>
</dbReference>
<dbReference type="Gene3D" id="3.40.50.2300">
    <property type="match status" value="1"/>
</dbReference>
<dbReference type="CDD" id="cd00082">
    <property type="entry name" value="HisKA"/>
    <property type="match status" value="1"/>
</dbReference>
<dbReference type="SMART" id="SM00091">
    <property type="entry name" value="PAS"/>
    <property type="match status" value="1"/>
</dbReference>
<dbReference type="InterPro" id="IPR035965">
    <property type="entry name" value="PAS-like_dom_sf"/>
</dbReference>
<dbReference type="Gene3D" id="1.10.287.130">
    <property type="match status" value="1"/>
</dbReference>
<dbReference type="Pfam" id="PF00989">
    <property type="entry name" value="PAS"/>
    <property type="match status" value="1"/>
</dbReference>
<dbReference type="PANTHER" id="PTHR43047">
    <property type="entry name" value="TWO-COMPONENT HISTIDINE PROTEIN KINASE"/>
    <property type="match status" value="1"/>
</dbReference>
<dbReference type="SMART" id="SM00448">
    <property type="entry name" value="REC"/>
    <property type="match status" value="1"/>
</dbReference>
<evidence type="ECO:0000256" key="6">
    <source>
        <dbReference type="PROSITE-ProRule" id="PRU00169"/>
    </source>
</evidence>
<dbReference type="InterPro" id="IPR003661">
    <property type="entry name" value="HisK_dim/P_dom"/>
</dbReference>
<dbReference type="InterPro" id="IPR036890">
    <property type="entry name" value="HATPase_C_sf"/>
</dbReference>
<dbReference type="AlphaFoldDB" id="A0A1M6DVH1"/>
<dbReference type="InterPro" id="IPR003594">
    <property type="entry name" value="HATPase_dom"/>
</dbReference>
<keyword evidence="4" id="KW-0808">Transferase</keyword>
<accession>A0A1M6DVH1</accession>
<dbReference type="InterPro" id="IPR011006">
    <property type="entry name" value="CheY-like_superfamily"/>
</dbReference>
<evidence type="ECO:0000259" key="7">
    <source>
        <dbReference type="PROSITE" id="PS50109"/>
    </source>
</evidence>
<evidence type="ECO:0000256" key="3">
    <source>
        <dbReference type="ARBA" id="ARBA00022553"/>
    </source>
</evidence>
<evidence type="ECO:0000259" key="8">
    <source>
        <dbReference type="PROSITE" id="PS50110"/>
    </source>
</evidence>
<proteinExistence type="predicted"/>
<dbReference type="FunFam" id="3.30.565.10:FF:000010">
    <property type="entry name" value="Sensor histidine kinase RcsC"/>
    <property type="match status" value="1"/>
</dbReference>
<protein>
    <recommendedName>
        <fullName evidence="2">histidine kinase</fullName>
        <ecNumber evidence="2">2.7.13.3</ecNumber>
    </recommendedName>
</protein>
<reference evidence="11 12" key="1">
    <citation type="submission" date="2016-11" db="EMBL/GenBank/DDBJ databases">
        <authorList>
            <person name="Jaros S."/>
            <person name="Januszkiewicz K."/>
            <person name="Wedrychowicz H."/>
        </authorList>
    </citation>
    <scope>NUCLEOTIDE SEQUENCE [LARGE SCALE GENOMIC DNA]</scope>
    <source>
        <strain evidence="11 12">CGMCC 1.8863</strain>
    </source>
</reference>
<dbReference type="SUPFAM" id="SSF55874">
    <property type="entry name" value="ATPase domain of HSP90 chaperone/DNA topoisomerase II/histidine kinase"/>
    <property type="match status" value="1"/>
</dbReference>
<evidence type="ECO:0000256" key="4">
    <source>
        <dbReference type="ARBA" id="ARBA00022679"/>
    </source>
</evidence>
<dbReference type="GO" id="GO:0009927">
    <property type="term" value="F:histidine phosphotransfer kinase activity"/>
    <property type="evidence" value="ECO:0007669"/>
    <property type="project" value="TreeGrafter"/>
</dbReference>
<feature type="domain" description="Histidine kinase" evidence="7">
    <location>
        <begin position="214"/>
        <end position="435"/>
    </location>
</feature>
<dbReference type="EC" id="2.7.13.3" evidence="2"/>
<evidence type="ECO:0000256" key="5">
    <source>
        <dbReference type="ARBA" id="ARBA00022777"/>
    </source>
</evidence>
<dbReference type="InterPro" id="IPR001789">
    <property type="entry name" value="Sig_transdc_resp-reg_receiver"/>
</dbReference>
<sequence>MKDFHRLLKRQLAKADLDEQTLMRITPLLGQIDLAYKEFDKDILHTEHILELSSQELFEANQQLKKSVETISGQLSKIAENIKDIIFEMDLDGNWSYLNPAWENLTGLKVQDCLGHPYTNYLKDEEGKPYDLLIEFNRESLNVFAKTIQFKTAEGRIKWLEFSLKSIPSKKGKAEGFIGTIVDISTLKETELALTEAKEKESRANKAKDEFLSTMSHEIRTPLSAVIGISHLLLLENPRPDQMENMETLKHSSAHLLCLVNDILDFNKITSGVLELEEANFSIHHLLDGIHSIFNNIAKSKGIRLNIKKDSALAPSFIGDSTRITQIFSNLINNAIKFTEQGKVLLDIEVVQDTEDFQVLECKVVDTGIGIPALKQEKIFQSFTQANSDTTRKYGGTGLGLAICKQLLERMNSSIHLKSQLGKGSTFSFALTLPKAISNEEIENIGNQYQLGFEQYHSLDGIKILAVDDNKINMMVLSKFLTKWRVDYHTAENGLIALEKAKVNPYDLILMDLHMPVLNGFIASKLIRETDNTPNKTTPIYAFSASIGMDVKKETEKYGIDGLILKPFDPFKLNTTLSQIIAQHK</sequence>
<keyword evidence="5" id="KW-0418">Kinase</keyword>
<feature type="domain" description="PAS" evidence="9">
    <location>
        <begin position="71"/>
        <end position="115"/>
    </location>
</feature>
<dbReference type="PROSITE" id="PS50109">
    <property type="entry name" value="HIS_KIN"/>
    <property type="match status" value="1"/>
</dbReference>
<dbReference type="Proteomes" id="UP000184231">
    <property type="component" value="Unassembled WGS sequence"/>
</dbReference>
<feature type="domain" description="Response regulatory" evidence="8">
    <location>
        <begin position="463"/>
        <end position="581"/>
    </location>
</feature>
<dbReference type="PROSITE" id="PS50110">
    <property type="entry name" value="RESPONSE_REGULATORY"/>
    <property type="match status" value="1"/>
</dbReference>
<dbReference type="PROSITE" id="PS50113">
    <property type="entry name" value="PAC"/>
    <property type="match status" value="1"/>
</dbReference>
<dbReference type="InterPro" id="IPR000014">
    <property type="entry name" value="PAS"/>
</dbReference>
<dbReference type="InterPro" id="IPR013767">
    <property type="entry name" value="PAS_fold"/>
</dbReference>
<dbReference type="SMART" id="SM00388">
    <property type="entry name" value="HisKA"/>
    <property type="match status" value="1"/>
</dbReference>
<dbReference type="InterPro" id="IPR004358">
    <property type="entry name" value="Sig_transdc_His_kin-like_C"/>
</dbReference>
<keyword evidence="3 6" id="KW-0597">Phosphoprotein</keyword>
<evidence type="ECO:0000256" key="2">
    <source>
        <dbReference type="ARBA" id="ARBA00012438"/>
    </source>
</evidence>
<dbReference type="Gene3D" id="3.30.450.20">
    <property type="entry name" value="PAS domain"/>
    <property type="match status" value="1"/>
</dbReference>
<dbReference type="SUPFAM" id="SSF55785">
    <property type="entry name" value="PYP-like sensor domain (PAS domain)"/>
    <property type="match status" value="1"/>
</dbReference>
<dbReference type="InterPro" id="IPR000700">
    <property type="entry name" value="PAS-assoc_C"/>
</dbReference>
<dbReference type="RefSeq" id="WP_072763566.1">
    <property type="nucleotide sequence ID" value="NZ_FQYX01000005.1"/>
</dbReference>
<dbReference type="PROSITE" id="PS50112">
    <property type="entry name" value="PAS"/>
    <property type="match status" value="1"/>
</dbReference>
<evidence type="ECO:0000259" key="10">
    <source>
        <dbReference type="PROSITE" id="PS50113"/>
    </source>
</evidence>
<keyword evidence="12" id="KW-1185">Reference proteome</keyword>
<dbReference type="InterPro" id="IPR036097">
    <property type="entry name" value="HisK_dim/P_sf"/>
</dbReference>
<dbReference type="EMBL" id="FQYX01000005">
    <property type="protein sequence ID" value="SHI77212.1"/>
    <property type="molecule type" value="Genomic_DNA"/>
</dbReference>
<dbReference type="Gene3D" id="3.30.565.10">
    <property type="entry name" value="Histidine kinase-like ATPase, C-terminal domain"/>
    <property type="match status" value="1"/>
</dbReference>
<dbReference type="SUPFAM" id="SSF52172">
    <property type="entry name" value="CheY-like"/>
    <property type="match status" value="1"/>
</dbReference>
<dbReference type="InterPro" id="IPR005467">
    <property type="entry name" value="His_kinase_dom"/>
</dbReference>
<dbReference type="GO" id="GO:0006355">
    <property type="term" value="P:regulation of DNA-templated transcription"/>
    <property type="evidence" value="ECO:0007669"/>
    <property type="project" value="InterPro"/>
</dbReference>
<dbReference type="Pfam" id="PF02518">
    <property type="entry name" value="HATPase_c"/>
    <property type="match status" value="1"/>
</dbReference>
<dbReference type="OrthoDB" id="9811889at2"/>
<feature type="modified residue" description="4-aspartylphosphate" evidence="6">
    <location>
        <position position="512"/>
    </location>
</feature>
<dbReference type="GO" id="GO:0000155">
    <property type="term" value="F:phosphorelay sensor kinase activity"/>
    <property type="evidence" value="ECO:0007669"/>
    <property type="project" value="InterPro"/>
</dbReference>
<dbReference type="CDD" id="cd17546">
    <property type="entry name" value="REC_hyHK_CKI1_RcsC-like"/>
    <property type="match status" value="1"/>
</dbReference>
<name>A0A1M6DVH1_9FLAO</name>
<dbReference type="PRINTS" id="PR00344">
    <property type="entry name" value="BCTRLSENSOR"/>
</dbReference>
<dbReference type="CDD" id="cd00130">
    <property type="entry name" value="PAS"/>
    <property type="match status" value="1"/>
</dbReference>
<evidence type="ECO:0000256" key="1">
    <source>
        <dbReference type="ARBA" id="ARBA00000085"/>
    </source>
</evidence>
<dbReference type="NCBIfam" id="TIGR00229">
    <property type="entry name" value="sensory_box"/>
    <property type="match status" value="1"/>
</dbReference>
<organism evidence="11 12">
    <name type="scientific">Arenibacter nanhaiticus</name>
    <dbReference type="NCBI Taxonomy" id="558155"/>
    <lineage>
        <taxon>Bacteria</taxon>
        <taxon>Pseudomonadati</taxon>
        <taxon>Bacteroidota</taxon>
        <taxon>Flavobacteriia</taxon>
        <taxon>Flavobacteriales</taxon>
        <taxon>Flavobacteriaceae</taxon>
        <taxon>Arenibacter</taxon>
    </lineage>
</organism>
<evidence type="ECO:0000313" key="12">
    <source>
        <dbReference type="Proteomes" id="UP000184231"/>
    </source>
</evidence>